<dbReference type="EnsemblProtists" id="EKX53385">
    <property type="protein sequence ID" value="EKX53385"/>
    <property type="gene ID" value="GUITHDRAFT_101088"/>
</dbReference>
<accession>L1JYV7</accession>
<dbReference type="KEGG" id="gtt:GUITHDRAFT_101088"/>
<dbReference type="RefSeq" id="XP_005840365.1">
    <property type="nucleotide sequence ID" value="XM_005840308.1"/>
</dbReference>
<dbReference type="InterPro" id="IPR013761">
    <property type="entry name" value="SAM/pointed_sf"/>
</dbReference>
<dbReference type="GeneID" id="17309938"/>
<evidence type="ECO:0000256" key="1">
    <source>
        <dbReference type="SAM" id="MobiDB-lite"/>
    </source>
</evidence>
<reference evidence="3" key="3">
    <citation type="submission" date="2016-03" db="UniProtKB">
        <authorList>
            <consortium name="EnsemblProtists"/>
        </authorList>
    </citation>
    <scope>IDENTIFICATION</scope>
</reference>
<dbReference type="EMBL" id="JH992970">
    <property type="protein sequence ID" value="EKX53385.1"/>
    <property type="molecule type" value="Genomic_DNA"/>
</dbReference>
<evidence type="ECO:0008006" key="5">
    <source>
        <dbReference type="Google" id="ProtNLM"/>
    </source>
</evidence>
<dbReference type="Proteomes" id="UP000011087">
    <property type="component" value="Unassembled WGS sequence"/>
</dbReference>
<protein>
    <recommendedName>
        <fullName evidence="5">SAM domain-containing protein</fullName>
    </recommendedName>
</protein>
<evidence type="ECO:0000313" key="2">
    <source>
        <dbReference type="EMBL" id="EKX53385.1"/>
    </source>
</evidence>
<gene>
    <name evidence="2" type="ORF">GUITHDRAFT_101088</name>
</gene>
<name>L1JYV7_GUITC</name>
<feature type="region of interest" description="Disordered" evidence="1">
    <location>
        <begin position="208"/>
        <end position="233"/>
    </location>
</feature>
<evidence type="ECO:0000313" key="3">
    <source>
        <dbReference type="EnsemblProtists" id="EKX53385"/>
    </source>
</evidence>
<sequence length="233" mass="26745">MTELRVDDLDPEDRMIFDKSPFIQKRLEDWHFREVLNFFQTSVTNDKKCIRTIVEREVDGKLLSSMNDEEMAAALNMSLVHVKKFRIKLKRIQEVFSKDMDEEETELKSFLKDNSLGHLFNKLTISMNIRSVAKLKEVVDNETLDTAYLRIKFAEEVRQDVASCVPFLTHEASDCNICCRLVSGAQAAGSFAPMRDSGPGQVFMYKSADQPREKSGRNSETPKVLKSIPSRRV</sequence>
<dbReference type="AlphaFoldDB" id="L1JYV7"/>
<evidence type="ECO:0000313" key="4">
    <source>
        <dbReference type="Proteomes" id="UP000011087"/>
    </source>
</evidence>
<keyword evidence="4" id="KW-1185">Reference proteome</keyword>
<dbReference type="PaxDb" id="55529-EKX53385"/>
<reference evidence="4" key="2">
    <citation type="submission" date="2012-11" db="EMBL/GenBank/DDBJ databases">
        <authorList>
            <person name="Kuo A."/>
            <person name="Curtis B.A."/>
            <person name="Tanifuji G."/>
            <person name="Burki F."/>
            <person name="Gruber A."/>
            <person name="Irimia M."/>
            <person name="Maruyama S."/>
            <person name="Arias M.C."/>
            <person name="Ball S.G."/>
            <person name="Gile G.H."/>
            <person name="Hirakawa Y."/>
            <person name="Hopkins J.F."/>
            <person name="Rensing S.A."/>
            <person name="Schmutz J."/>
            <person name="Symeonidi A."/>
            <person name="Elias M."/>
            <person name="Eveleigh R.J."/>
            <person name="Herman E.K."/>
            <person name="Klute M.J."/>
            <person name="Nakayama T."/>
            <person name="Obornik M."/>
            <person name="Reyes-Prieto A."/>
            <person name="Armbrust E.V."/>
            <person name="Aves S.J."/>
            <person name="Beiko R.G."/>
            <person name="Coutinho P."/>
            <person name="Dacks J.B."/>
            <person name="Durnford D.G."/>
            <person name="Fast N.M."/>
            <person name="Green B.R."/>
            <person name="Grisdale C."/>
            <person name="Hempe F."/>
            <person name="Henrissat B."/>
            <person name="Hoppner M.P."/>
            <person name="Ishida K.-I."/>
            <person name="Kim E."/>
            <person name="Koreny L."/>
            <person name="Kroth P.G."/>
            <person name="Liu Y."/>
            <person name="Malik S.-B."/>
            <person name="Maier U.G."/>
            <person name="McRose D."/>
            <person name="Mock T."/>
            <person name="Neilson J.A."/>
            <person name="Onodera N.T."/>
            <person name="Poole A.M."/>
            <person name="Pritham E.J."/>
            <person name="Richards T.A."/>
            <person name="Rocap G."/>
            <person name="Roy S.W."/>
            <person name="Sarai C."/>
            <person name="Schaack S."/>
            <person name="Shirato S."/>
            <person name="Slamovits C.H."/>
            <person name="Spencer D.F."/>
            <person name="Suzuki S."/>
            <person name="Worden A.Z."/>
            <person name="Zauner S."/>
            <person name="Barry K."/>
            <person name="Bell C."/>
            <person name="Bharti A.K."/>
            <person name="Crow J.A."/>
            <person name="Grimwood J."/>
            <person name="Kramer R."/>
            <person name="Lindquist E."/>
            <person name="Lucas S."/>
            <person name="Salamov A."/>
            <person name="McFadden G.I."/>
            <person name="Lane C.E."/>
            <person name="Keeling P.J."/>
            <person name="Gray M.W."/>
            <person name="Grigoriev I.V."/>
            <person name="Archibald J.M."/>
        </authorList>
    </citation>
    <scope>NUCLEOTIDE SEQUENCE</scope>
    <source>
        <strain evidence="4">CCMP2712</strain>
    </source>
</reference>
<reference evidence="2 4" key="1">
    <citation type="journal article" date="2012" name="Nature">
        <title>Algal genomes reveal evolutionary mosaicism and the fate of nucleomorphs.</title>
        <authorList>
            <consortium name="DOE Joint Genome Institute"/>
            <person name="Curtis B.A."/>
            <person name="Tanifuji G."/>
            <person name="Burki F."/>
            <person name="Gruber A."/>
            <person name="Irimia M."/>
            <person name="Maruyama S."/>
            <person name="Arias M.C."/>
            <person name="Ball S.G."/>
            <person name="Gile G.H."/>
            <person name="Hirakawa Y."/>
            <person name="Hopkins J.F."/>
            <person name="Kuo A."/>
            <person name="Rensing S.A."/>
            <person name="Schmutz J."/>
            <person name="Symeonidi A."/>
            <person name="Elias M."/>
            <person name="Eveleigh R.J."/>
            <person name="Herman E.K."/>
            <person name="Klute M.J."/>
            <person name="Nakayama T."/>
            <person name="Obornik M."/>
            <person name="Reyes-Prieto A."/>
            <person name="Armbrust E.V."/>
            <person name="Aves S.J."/>
            <person name="Beiko R.G."/>
            <person name="Coutinho P."/>
            <person name="Dacks J.B."/>
            <person name="Durnford D.G."/>
            <person name="Fast N.M."/>
            <person name="Green B.R."/>
            <person name="Grisdale C.J."/>
            <person name="Hempel F."/>
            <person name="Henrissat B."/>
            <person name="Hoppner M.P."/>
            <person name="Ishida K."/>
            <person name="Kim E."/>
            <person name="Koreny L."/>
            <person name="Kroth P.G."/>
            <person name="Liu Y."/>
            <person name="Malik S.B."/>
            <person name="Maier U.G."/>
            <person name="McRose D."/>
            <person name="Mock T."/>
            <person name="Neilson J.A."/>
            <person name="Onodera N.T."/>
            <person name="Poole A.M."/>
            <person name="Pritham E.J."/>
            <person name="Richards T.A."/>
            <person name="Rocap G."/>
            <person name="Roy S.W."/>
            <person name="Sarai C."/>
            <person name="Schaack S."/>
            <person name="Shirato S."/>
            <person name="Slamovits C.H."/>
            <person name="Spencer D.F."/>
            <person name="Suzuki S."/>
            <person name="Worden A.Z."/>
            <person name="Zauner S."/>
            <person name="Barry K."/>
            <person name="Bell C."/>
            <person name="Bharti A.K."/>
            <person name="Crow J.A."/>
            <person name="Grimwood J."/>
            <person name="Kramer R."/>
            <person name="Lindquist E."/>
            <person name="Lucas S."/>
            <person name="Salamov A."/>
            <person name="McFadden G.I."/>
            <person name="Lane C.E."/>
            <person name="Keeling P.J."/>
            <person name="Gray M.W."/>
            <person name="Grigoriev I.V."/>
            <person name="Archibald J.M."/>
        </authorList>
    </citation>
    <scope>NUCLEOTIDE SEQUENCE</scope>
    <source>
        <strain evidence="2 4">CCMP2712</strain>
    </source>
</reference>
<dbReference type="SUPFAM" id="SSF47769">
    <property type="entry name" value="SAM/Pointed domain"/>
    <property type="match status" value="1"/>
</dbReference>
<organism evidence="2">
    <name type="scientific">Guillardia theta (strain CCMP2712)</name>
    <name type="common">Cryptophyte</name>
    <dbReference type="NCBI Taxonomy" id="905079"/>
    <lineage>
        <taxon>Eukaryota</taxon>
        <taxon>Cryptophyceae</taxon>
        <taxon>Pyrenomonadales</taxon>
        <taxon>Geminigeraceae</taxon>
        <taxon>Guillardia</taxon>
    </lineage>
</organism>
<dbReference type="HOGENOM" id="CLU_1191839_0_0_1"/>
<dbReference type="Gene3D" id="1.10.150.50">
    <property type="entry name" value="Transcription Factor, Ets-1"/>
    <property type="match status" value="1"/>
</dbReference>
<proteinExistence type="predicted"/>